<feature type="compositionally biased region" description="Low complexity" evidence="1">
    <location>
        <begin position="817"/>
        <end position="828"/>
    </location>
</feature>
<name>A0A699ZRT7_HAELA</name>
<feature type="signal peptide" evidence="3">
    <location>
        <begin position="1"/>
        <end position="17"/>
    </location>
</feature>
<gene>
    <name evidence="4" type="ORF">HaLaN_18787</name>
</gene>
<dbReference type="Proteomes" id="UP000485058">
    <property type="component" value="Unassembled WGS sequence"/>
</dbReference>
<evidence type="ECO:0000256" key="2">
    <source>
        <dbReference type="SAM" id="Phobius"/>
    </source>
</evidence>
<organism evidence="4 5">
    <name type="scientific">Haematococcus lacustris</name>
    <name type="common">Green alga</name>
    <name type="synonym">Haematococcus pluvialis</name>
    <dbReference type="NCBI Taxonomy" id="44745"/>
    <lineage>
        <taxon>Eukaryota</taxon>
        <taxon>Viridiplantae</taxon>
        <taxon>Chlorophyta</taxon>
        <taxon>core chlorophytes</taxon>
        <taxon>Chlorophyceae</taxon>
        <taxon>CS clade</taxon>
        <taxon>Chlamydomonadales</taxon>
        <taxon>Haematococcaceae</taxon>
        <taxon>Haematococcus</taxon>
    </lineage>
</organism>
<comment type="caution">
    <text evidence="4">The sequence shown here is derived from an EMBL/GenBank/DDBJ whole genome shotgun (WGS) entry which is preliminary data.</text>
</comment>
<evidence type="ECO:0000256" key="1">
    <source>
        <dbReference type="SAM" id="MobiDB-lite"/>
    </source>
</evidence>
<evidence type="ECO:0000313" key="5">
    <source>
        <dbReference type="Proteomes" id="UP000485058"/>
    </source>
</evidence>
<keyword evidence="2" id="KW-0472">Membrane</keyword>
<dbReference type="AlphaFoldDB" id="A0A699ZRT7"/>
<keyword evidence="2" id="KW-1133">Transmembrane helix</keyword>
<keyword evidence="5" id="KW-1185">Reference proteome</keyword>
<dbReference type="PANTHER" id="PTHR46656:SF3">
    <property type="entry name" value="PUTATIVE-RELATED"/>
    <property type="match status" value="1"/>
</dbReference>
<protein>
    <recommendedName>
        <fullName evidence="6">Glycosyl transferase family 1 domain-containing protein</fullName>
    </recommendedName>
</protein>
<feature type="transmembrane region" description="Helical" evidence="2">
    <location>
        <begin position="108"/>
        <end position="127"/>
    </location>
</feature>
<dbReference type="Gene3D" id="3.40.50.2000">
    <property type="entry name" value="Glycogen Phosphorylase B"/>
    <property type="match status" value="1"/>
</dbReference>
<feature type="non-terminal residue" evidence="4">
    <location>
        <position position="856"/>
    </location>
</feature>
<keyword evidence="3" id="KW-0732">Signal</keyword>
<accession>A0A699ZRT7</accession>
<dbReference type="Pfam" id="PF13692">
    <property type="entry name" value="Glyco_trans_1_4"/>
    <property type="match status" value="1"/>
</dbReference>
<evidence type="ECO:0000256" key="3">
    <source>
        <dbReference type="SAM" id="SignalP"/>
    </source>
</evidence>
<keyword evidence="2" id="KW-0812">Transmembrane</keyword>
<dbReference type="CDD" id="cd03801">
    <property type="entry name" value="GT4_PimA-like"/>
    <property type="match status" value="1"/>
</dbReference>
<feature type="compositionally biased region" description="Low complexity" evidence="1">
    <location>
        <begin position="386"/>
        <end position="395"/>
    </location>
</feature>
<dbReference type="PANTHER" id="PTHR46656">
    <property type="entry name" value="PUTATIVE-RELATED"/>
    <property type="match status" value="1"/>
</dbReference>
<sequence length="856" mass="93257">ALLVAAALLGWAGGDVGQLPGPGVQSLPSHRPGLDDGASGERCRVKLELRGSLSMHLHDASCIATFALDSDSDNSWRTRAVTSTPSKRAIHAKWRRTGAMAWLRKPPLVLLVTTILIGTILACSLFISGQRSQLKQNDDKNPSKAAEVEYNAPQDYIVITAEPDMTTWPLWWFAPFFDRTSFGKEAATLMLGLGRSGAMPIENIWVGTSQGDCNYGIDTSMPRPDFDFLDAAKKRADPRASAIVVCHSLPPFWARPKNKWETCAPCPPVGYTAAVAVGRAMAETDIYHSEFVKYCNRMDEVWVPSQFSYDVLNSSGVDASKIRIVPIAVNTTLYNPEVVKAVMLPYGELVFGKAKRTLPPLPGPTTAKRSLSEAVETDEVAASMQPLPSNNASSSSSLLRDLKQVGRRLDRLFGLWSADSGDATSAEHKPGGRGRVLSAQSAAAHARRRAKKPFTFVSTFKWEMRKGWDVLLSAYLQEFTSDDNVEMYILTKPFMAGGNFSGDMRTWAFQHLGLSQEHNKKLPTLYVLSTHLSSRQYAGLYKAADAYVTATRGEGWGMPITEAMSMGLPVVVTNWSGVTAFVDESVGYMVDYTLEEVPDDQPWWFLGAKWAVASTSHLRQRMREVMSDRRTAAAKGKRARQRMVKLYSPEAVGRLIAAEHERLTQMLRSGTCKHCNNKQWVAPPGDTSLDLYTGQEPFLAKMKGLSAKAAAKFTGATSSNIITNSNDLQKALHGSADSMDAWHAIIKDTAGNCSEKGGTVTVIDALEPDEGAIKDTPSYSDALEVLVVDSGPGNPDQSDNDDGQGEGQTPRDAWVCSSAVANNKVSSAGPPGYVSRESESSESGYRLSPALLHRSR</sequence>
<proteinExistence type="predicted"/>
<evidence type="ECO:0008006" key="6">
    <source>
        <dbReference type="Google" id="ProtNLM"/>
    </source>
</evidence>
<feature type="region of interest" description="Disordered" evidence="1">
    <location>
        <begin position="789"/>
        <end position="856"/>
    </location>
</feature>
<feature type="chain" id="PRO_5025581326" description="Glycosyl transferase family 1 domain-containing protein" evidence="3">
    <location>
        <begin position="18"/>
        <end position="856"/>
    </location>
</feature>
<feature type="region of interest" description="Disordered" evidence="1">
    <location>
        <begin position="357"/>
        <end position="395"/>
    </location>
</feature>
<dbReference type="EMBL" id="BLLF01001837">
    <property type="protein sequence ID" value="GFH21476.1"/>
    <property type="molecule type" value="Genomic_DNA"/>
</dbReference>
<evidence type="ECO:0000313" key="4">
    <source>
        <dbReference type="EMBL" id="GFH21476.1"/>
    </source>
</evidence>
<feature type="non-terminal residue" evidence="4">
    <location>
        <position position="1"/>
    </location>
</feature>
<reference evidence="4 5" key="1">
    <citation type="submission" date="2020-02" db="EMBL/GenBank/DDBJ databases">
        <title>Draft genome sequence of Haematococcus lacustris strain NIES-144.</title>
        <authorList>
            <person name="Morimoto D."/>
            <person name="Nakagawa S."/>
            <person name="Yoshida T."/>
            <person name="Sawayama S."/>
        </authorList>
    </citation>
    <scope>NUCLEOTIDE SEQUENCE [LARGE SCALE GENOMIC DNA]</scope>
    <source>
        <strain evidence="4 5">NIES-144</strain>
    </source>
</reference>
<dbReference type="SUPFAM" id="SSF53756">
    <property type="entry name" value="UDP-Glycosyltransferase/glycogen phosphorylase"/>
    <property type="match status" value="1"/>
</dbReference>